<evidence type="ECO:0000259" key="5">
    <source>
        <dbReference type="Pfam" id="PF02836"/>
    </source>
</evidence>
<accession>F3ZY54</accession>
<dbReference type="Pfam" id="PF02836">
    <property type="entry name" value="Glyco_hydro_2_C"/>
    <property type="match status" value="1"/>
</dbReference>
<evidence type="ECO:0000256" key="3">
    <source>
        <dbReference type="ARBA" id="ARBA00023295"/>
    </source>
</evidence>
<evidence type="ECO:0000256" key="2">
    <source>
        <dbReference type="ARBA" id="ARBA00022801"/>
    </source>
</evidence>
<dbReference type="SUPFAM" id="SSF49303">
    <property type="entry name" value="beta-Galactosidase/glucuronidase domain"/>
    <property type="match status" value="1"/>
</dbReference>
<evidence type="ECO:0000259" key="8">
    <source>
        <dbReference type="Pfam" id="PF18565"/>
    </source>
</evidence>
<dbReference type="InterPro" id="IPR006104">
    <property type="entry name" value="Glyco_hydro_2_N"/>
</dbReference>
<dbReference type="Pfam" id="PF00703">
    <property type="entry name" value="Glyco_hydro_2"/>
    <property type="match status" value="1"/>
</dbReference>
<dbReference type="SUPFAM" id="SSF51445">
    <property type="entry name" value="(Trans)glycosidases"/>
    <property type="match status" value="1"/>
</dbReference>
<dbReference type="Gene3D" id="2.60.40.10">
    <property type="entry name" value="Immunoglobulins"/>
    <property type="match status" value="3"/>
</dbReference>
<reference evidence="10" key="1">
    <citation type="submission" date="2010-11" db="EMBL/GenBank/DDBJ databases">
        <title>The complete genome of Mahella australiensis DSM 15567.</title>
        <authorList>
            <consortium name="US DOE Joint Genome Institute (JGI-PGF)"/>
            <person name="Lucas S."/>
            <person name="Copeland A."/>
            <person name="Lapidus A."/>
            <person name="Bruce D."/>
            <person name="Goodwin L."/>
            <person name="Pitluck S."/>
            <person name="Kyrpides N."/>
            <person name="Mavromatis K."/>
            <person name="Pagani I."/>
            <person name="Ivanova N."/>
            <person name="Teshima H."/>
            <person name="Brettin T."/>
            <person name="Detter J.C."/>
            <person name="Han C."/>
            <person name="Tapia R."/>
            <person name="Land M."/>
            <person name="Hauser L."/>
            <person name="Markowitz V."/>
            <person name="Cheng J.-F."/>
            <person name="Hugenholtz P."/>
            <person name="Woyke T."/>
            <person name="Wu D."/>
            <person name="Spring S."/>
            <person name="Pukall R."/>
            <person name="Steenblock K."/>
            <person name="Schneider S."/>
            <person name="Klenk H.-P."/>
            <person name="Eisen J.A."/>
        </authorList>
    </citation>
    <scope>NUCLEOTIDE SEQUENCE [LARGE SCALE GENOMIC DNA]</scope>
    <source>
        <strain evidence="10">DSM 15567 / CIP 107919 / 50-1 BON</strain>
    </source>
</reference>
<name>F3ZY54_MAHA5</name>
<sequence length="788" mass="88137">MRRIDFSKDWKFAKEGEELNPVILPHDAMIHEQRDPKSIGGSGIAYFPGGKYIYEKVFHVPGELADKHVVLQFEGVYRNAKVTVNGVEAGGRPYGYIPFFIDMDKFLRYGEDNSIRVEADNSKVPNSRWYSGAGIYRPVWLYISDNAYIEPEGVRITTISYKPPKIHIDVAHHGGEVQFEILDGDKCLMQGSGDCVDIELPNAKLWSDEAPNLYNCHVILMKNGTAVDEWTETFGIRTIEWSNKGLFINGNETLLRGGCIHHDNGILGACSWPKSEERRVRILKENGYNAIRSAHNPPSPAMLDACDKYGMYVIDEMWDMWYQHKTKYDYASDFESCYKDDIQAVVSRDYNHPSIIMYSIGNEVGEPAEGKGLELERKLVKIFHSLDKSRPVTAGINLMILYMASKKKSVFNEEGENPADKQASSASKFNSTMFNMMVSRMGRLMNSFTKRSSVDKVTTPCLDALDIAGYNYASGRYPIEGQKHPDRIIFGSETFPQDIARNWIMVKKYPYLVGDFMWTAWDYIGEVGIGAWAYTPDAKTFSKPYPWLLADAGAIDILGNPGAEAAYAATVWGLRDKPYIGVQPVNRPRKSLIKAMWRGTNAIESWSWKNCDGNPAVVEVYSNQASVELFLNGRSIGKKKVRDCKAVYEIKYEPGMLMAVAYDTAGNETGKAQLASSSGTLRLRVAPEETAVRYGDIVYFDIALVGDNGIIECNDDRLLTVQVDGGTLLGFGSANSRTEEHYDAGRFTTYYGKAQAVVLANGDDMISLTITGESLNEETVSVSVDSFI</sequence>
<dbReference type="InterPro" id="IPR008979">
    <property type="entry name" value="Galactose-bd-like_sf"/>
</dbReference>
<dbReference type="InterPro" id="IPR017853">
    <property type="entry name" value="GH"/>
</dbReference>
<comment type="similarity">
    <text evidence="1">Belongs to the glycosyl hydrolase 2 family.</text>
</comment>
<evidence type="ECO:0000256" key="1">
    <source>
        <dbReference type="ARBA" id="ARBA00007401"/>
    </source>
</evidence>
<dbReference type="STRING" id="697281.Mahau_2606"/>
<dbReference type="RefSeq" id="WP_013782173.1">
    <property type="nucleotide sequence ID" value="NC_015520.1"/>
</dbReference>
<dbReference type="InterPro" id="IPR006102">
    <property type="entry name" value="Ig-like_GH2"/>
</dbReference>
<dbReference type="GO" id="GO:0005975">
    <property type="term" value="P:carbohydrate metabolic process"/>
    <property type="evidence" value="ECO:0007669"/>
    <property type="project" value="InterPro"/>
</dbReference>
<dbReference type="Pfam" id="PF02837">
    <property type="entry name" value="Glyco_hydro_2_N"/>
    <property type="match status" value="1"/>
</dbReference>
<dbReference type="AlphaFoldDB" id="F3ZY54"/>
<dbReference type="SUPFAM" id="SSF49785">
    <property type="entry name" value="Galactose-binding domain-like"/>
    <property type="match status" value="1"/>
</dbReference>
<dbReference type="EMBL" id="CP002360">
    <property type="protein sequence ID" value="AEE97750.1"/>
    <property type="molecule type" value="Genomic_DNA"/>
</dbReference>
<dbReference type="OrthoDB" id="9762066at2"/>
<dbReference type="Pfam" id="PF18565">
    <property type="entry name" value="Glyco_hydro2_C5"/>
    <property type="match status" value="1"/>
</dbReference>
<feature type="domain" description="Glycosyl hydrolases family 2 sugar binding" evidence="6">
    <location>
        <begin position="51"/>
        <end position="142"/>
    </location>
</feature>
<evidence type="ECO:0000313" key="10">
    <source>
        <dbReference type="Proteomes" id="UP000008457"/>
    </source>
</evidence>
<feature type="domain" description="Glycoside hydrolase family 2 catalytic" evidence="5">
    <location>
        <begin position="242"/>
        <end position="395"/>
    </location>
</feature>
<dbReference type="InterPro" id="IPR036156">
    <property type="entry name" value="Beta-gal/glucu_dom_sf"/>
</dbReference>
<evidence type="ECO:0000313" key="9">
    <source>
        <dbReference type="EMBL" id="AEE97750.1"/>
    </source>
</evidence>
<dbReference type="GO" id="GO:0004553">
    <property type="term" value="F:hydrolase activity, hydrolyzing O-glycosyl compounds"/>
    <property type="evidence" value="ECO:0007669"/>
    <property type="project" value="InterPro"/>
</dbReference>
<dbReference type="Proteomes" id="UP000008457">
    <property type="component" value="Chromosome"/>
</dbReference>
<gene>
    <name evidence="9" type="ordered locus">Mahau_2606</name>
</gene>
<keyword evidence="10" id="KW-1185">Reference proteome</keyword>
<feature type="domain" description="Glycoside hydrolase family 2" evidence="8">
    <location>
        <begin position="683"/>
        <end position="780"/>
    </location>
</feature>
<dbReference type="PANTHER" id="PTHR42732">
    <property type="entry name" value="BETA-GALACTOSIDASE"/>
    <property type="match status" value="1"/>
</dbReference>
<feature type="domain" description="Glycoside hydrolase family 2 immunoglobulin-like beta-sandwich" evidence="4">
    <location>
        <begin position="190"/>
        <end position="237"/>
    </location>
</feature>
<dbReference type="InterPro" id="IPR051913">
    <property type="entry name" value="GH2_Domain-Containing"/>
</dbReference>
<dbReference type="PANTHER" id="PTHR42732:SF1">
    <property type="entry name" value="BETA-MANNOSIDASE"/>
    <property type="match status" value="1"/>
</dbReference>
<dbReference type="InterPro" id="IPR040605">
    <property type="entry name" value="Glyco_hydro2_dom5"/>
</dbReference>
<dbReference type="Pfam" id="PF16355">
    <property type="entry name" value="DUF4982"/>
    <property type="match status" value="1"/>
</dbReference>
<dbReference type="InterPro" id="IPR006101">
    <property type="entry name" value="Glyco_hydro_2"/>
</dbReference>
<dbReference type="HOGENOM" id="CLU_006501_0_1_9"/>
<keyword evidence="2 9" id="KW-0378">Hydrolase</keyword>
<dbReference type="InterPro" id="IPR006103">
    <property type="entry name" value="Glyco_hydro_2_cat"/>
</dbReference>
<reference evidence="9 10" key="2">
    <citation type="journal article" date="2011" name="Stand. Genomic Sci.">
        <title>Complete genome sequence of Mahella australiensis type strain (50-1 BON).</title>
        <authorList>
            <person name="Sikorski J."/>
            <person name="Teshima H."/>
            <person name="Nolan M."/>
            <person name="Lucas S."/>
            <person name="Hammon N."/>
            <person name="Deshpande S."/>
            <person name="Cheng J.F."/>
            <person name="Pitluck S."/>
            <person name="Liolios K."/>
            <person name="Pagani I."/>
            <person name="Ivanova N."/>
            <person name="Huntemann M."/>
            <person name="Mavromatis K."/>
            <person name="Ovchinikova G."/>
            <person name="Pati A."/>
            <person name="Tapia R."/>
            <person name="Han C."/>
            <person name="Goodwin L."/>
            <person name="Chen A."/>
            <person name="Palaniappan K."/>
            <person name="Land M."/>
            <person name="Hauser L."/>
            <person name="Ngatchou-Djao O.D."/>
            <person name="Rohde M."/>
            <person name="Pukall R."/>
            <person name="Spring S."/>
            <person name="Abt B."/>
            <person name="Goker M."/>
            <person name="Detter J.C."/>
            <person name="Woyke T."/>
            <person name="Bristow J."/>
            <person name="Markowitz V."/>
            <person name="Hugenholtz P."/>
            <person name="Eisen J.A."/>
            <person name="Kyrpides N.C."/>
            <person name="Klenk H.P."/>
            <person name="Lapidus A."/>
        </authorList>
    </citation>
    <scope>NUCLEOTIDE SEQUENCE [LARGE SCALE GENOMIC DNA]</scope>
    <source>
        <strain evidence="10">DSM 15567 / CIP 107919 / 50-1 BON</strain>
    </source>
</reference>
<protein>
    <submittedName>
        <fullName evidence="9">Glycoside hydrolase family 2 sugar binding protein</fullName>
    </submittedName>
</protein>
<keyword evidence="3" id="KW-0326">Glycosidase</keyword>
<evidence type="ECO:0000259" key="7">
    <source>
        <dbReference type="Pfam" id="PF16355"/>
    </source>
</evidence>
<dbReference type="eggNOG" id="COG3250">
    <property type="taxonomic scope" value="Bacteria"/>
</dbReference>
<evidence type="ECO:0000259" key="4">
    <source>
        <dbReference type="Pfam" id="PF00703"/>
    </source>
</evidence>
<organism evidence="9 10">
    <name type="scientific">Mahella australiensis (strain DSM 15567 / CIP 107919 / 50-1 BON)</name>
    <dbReference type="NCBI Taxonomy" id="697281"/>
    <lineage>
        <taxon>Bacteria</taxon>
        <taxon>Bacillati</taxon>
        <taxon>Bacillota</taxon>
        <taxon>Clostridia</taxon>
        <taxon>Thermoanaerobacterales</taxon>
        <taxon>Thermoanaerobacterales Family IV. Incertae Sedis</taxon>
        <taxon>Mahella</taxon>
    </lineage>
</organism>
<dbReference type="InterPro" id="IPR032311">
    <property type="entry name" value="DUF4982"/>
</dbReference>
<dbReference type="PRINTS" id="PR00132">
    <property type="entry name" value="GLHYDRLASE2"/>
</dbReference>
<feature type="domain" description="DUF4982" evidence="7">
    <location>
        <begin position="613"/>
        <end position="669"/>
    </location>
</feature>
<dbReference type="KEGG" id="mas:Mahau_2606"/>
<dbReference type="Gene3D" id="2.60.120.260">
    <property type="entry name" value="Galactose-binding domain-like"/>
    <property type="match status" value="1"/>
</dbReference>
<proteinExistence type="inferred from homology"/>
<evidence type="ECO:0000259" key="6">
    <source>
        <dbReference type="Pfam" id="PF02837"/>
    </source>
</evidence>
<dbReference type="Gene3D" id="3.20.20.80">
    <property type="entry name" value="Glycosidases"/>
    <property type="match status" value="1"/>
</dbReference>
<dbReference type="InterPro" id="IPR013783">
    <property type="entry name" value="Ig-like_fold"/>
</dbReference>